<dbReference type="InterPro" id="IPR054384">
    <property type="entry name" value="SecDF_P1_head"/>
</dbReference>
<dbReference type="EMBL" id="QHLY01000004">
    <property type="protein sequence ID" value="PXA72800.1"/>
    <property type="molecule type" value="Genomic_DNA"/>
</dbReference>
<evidence type="ECO:0000313" key="2">
    <source>
        <dbReference type="EMBL" id="PXA72800.1"/>
    </source>
</evidence>
<protein>
    <recommendedName>
        <fullName evidence="1">SecDF P1 head subdomain domain-containing protein</fullName>
    </recommendedName>
</protein>
<keyword evidence="3" id="KW-1185">Reference proteome</keyword>
<feature type="domain" description="SecDF P1 head subdomain" evidence="1">
    <location>
        <begin position="16"/>
        <end position="91"/>
    </location>
</feature>
<sequence>MLPFTFEEVGVKESSVAESGQSAVDVTFTKDGAKVWQELTEEAVGTGDSARLLVKVGDKLQSVVRVMDAMKGDQAQIVPGTDGSAQDVVDLIQGN</sequence>
<proteinExistence type="predicted"/>
<name>A0A318A3B2_9MICO</name>
<evidence type="ECO:0000259" key="1">
    <source>
        <dbReference type="Pfam" id="PF22599"/>
    </source>
</evidence>
<comment type="caution">
    <text evidence="2">The sequence shown here is derived from an EMBL/GenBank/DDBJ whole genome shotgun (WGS) entry which is preliminary data.</text>
</comment>
<organism evidence="2 3">
    <name type="scientific">Cryobacterium arcticum</name>
    <dbReference type="NCBI Taxonomy" id="670052"/>
    <lineage>
        <taxon>Bacteria</taxon>
        <taxon>Bacillati</taxon>
        <taxon>Actinomycetota</taxon>
        <taxon>Actinomycetes</taxon>
        <taxon>Micrococcales</taxon>
        <taxon>Microbacteriaceae</taxon>
        <taxon>Cryobacterium</taxon>
    </lineage>
</organism>
<gene>
    <name evidence="2" type="ORF">CTB96_01480</name>
</gene>
<evidence type="ECO:0000313" key="3">
    <source>
        <dbReference type="Proteomes" id="UP000246722"/>
    </source>
</evidence>
<dbReference type="Pfam" id="PF22599">
    <property type="entry name" value="SecDF_P1_head"/>
    <property type="match status" value="1"/>
</dbReference>
<dbReference type="Proteomes" id="UP000246722">
    <property type="component" value="Unassembled WGS sequence"/>
</dbReference>
<dbReference type="AlphaFoldDB" id="A0A318A3B2"/>
<accession>A0A318A3B2</accession>
<dbReference type="Gene3D" id="3.30.1360.200">
    <property type="match status" value="1"/>
</dbReference>
<reference evidence="2 3" key="1">
    <citation type="submission" date="2018-05" db="EMBL/GenBank/DDBJ databases">
        <title>Genetic diversity of glacier-inhabiting Cryobacterium bacteria in China and description of Cryobacterium mengkeensis sp. nov. and Arthrobacter glacialis sp. nov.</title>
        <authorList>
            <person name="Liu Q."/>
            <person name="Xin Y.-H."/>
        </authorList>
    </citation>
    <scope>NUCLEOTIDE SEQUENCE [LARGE SCALE GENOMIC DNA]</scope>
    <source>
        <strain evidence="2 3">SK-1</strain>
    </source>
</reference>